<keyword evidence="2" id="KW-1185">Reference proteome</keyword>
<gene>
    <name evidence="1" type="ORF">E6O75_ATG09286</name>
</gene>
<sequence>MRLELSSGLQRPCVEASSHILWPAKFGTYSFFFKVFHDHLLRVDLQPLCLHPAISHPVKLIDMPCPTPTSLTQQPKLRPSRVALGSSYWSNDNISLWGS</sequence>
<protein>
    <submittedName>
        <fullName evidence="1">Uncharacterized protein</fullName>
    </submittedName>
</protein>
<evidence type="ECO:0000313" key="1">
    <source>
        <dbReference type="EMBL" id="TID14207.1"/>
    </source>
</evidence>
<proteinExistence type="predicted"/>
<name>A0A4Z1NFH0_9PEZI</name>
<dbReference type="AlphaFoldDB" id="A0A4Z1NFH0"/>
<dbReference type="Proteomes" id="UP000298493">
    <property type="component" value="Unassembled WGS sequence"/>
</dbReference>
<organism evidence="1 2">
    <name type="scientific">Venturia nashicola</name>
    <dbReference type="NCBI Taxonomy" id="86259"/>
    <lineage>
        <taxon>Eukaryota</taxon>
        <taxon>Fungi</taxon>
        <taxon>Dikarya</taxon>
        <taxon>Ascomycota</taxon>
        <taxon>Pezizomycotina</taxon>
        <taxon>Dothideomycetes</taxon>
        <taxon>Pleosporomycetidae</taxon>
        <taxon>Venturiales</taxon>
        <taxon>Venturiaceae</taxon>
        <taxon>Venturia</taxon>
    </lineage>
</organism>
<evidence type="ECO:0000313" key="2">
    <source>
        <dbReference type="Proteomes" id="UP000298493"/>
    </source>
</evidence>
<comment type="caution">
    <text evidence="1">The sequence shown here is derived from an EMBL/GenBank/DDBJ whole genome shotgun (WGS) entry which is preliminary data.</text>
</comment>
<reference evidence="1 2" key="1">
    <citation type="submission" date="2019-04" db="EMBL/GenBank/DDBJ databases">
        <title>High contiguity whole genome sequence and gene annotation resource for two Venturia nashicola isolates.</title>
        <authorList>
            <person name="Prokchorchik M."/>
            <person name="Won K."/>
            <person name="Lee Y."/>
            <person name="Choi E.D."/>
            <person name="Segonzac C."/>
            <person name="Sohn K.H."/>
        </authorList>
    </citation>
    <scope>NUCLEOTIDE SEQUENCE [LARGE SCALE GENOMIC DNA]</scope>
    <source>
        <strain evidence="1 2">PRI2</strain>
    </source>
</reference>
<dbReference type="EMBL" id="SNSC02000023">
    <property type="protein sequence ID" value="TID14207.1"/>
    <property type="molecule type" value="Genomic_DNA"/>
</dbReference>
<accession>A0A4Z1NFH0</accession>